<feature type="domain" description="DDH" evidence="1">
    <location>
        <begin position="25"/>
        <end position="142"/>
    </location>
</feature>
<keyword evidence="4" id="KW-0378">Hydrolase</keyword>
<evidence type="ECO:0000313" key="5">
    <source>
        <dbReference type="Proteomes" id="UP000183275"/>
    </source>
</evidence>
<dbReference type="Pfam" id="PF21763">
    <property type="entry name" value="DHH_CID"/>
    <property type="match status" value="1"/>
</dbReference>
<dbReference type="InterPro" id="IPR001667">
    <property type="entry name" value="DDH_dom"/>
</dbReference>
<dbReference type="Pfam" id="PF02272">
    <property type="entry name" value="DHHA1"/>
    <property type="match status" value="1"/>
</dbReference>
<dbReference type="Gene3D" id="3.10.310.30">
    <property type="match status" value="1"/>
</dbReference>
<keyword evidence="4" id="KW-0540">Nuclease</keyword>
<dbReference type="Proteomes" id="UP000183275">
    <property type="component" value="Unassembled WGS sequence"/>
</dbReference>
<dbReference type="InterPro" id="IPR038763">
    <property type="entry name" value="DHH_sf"/>
</dbReference>
<dbReference type="Gene3D" id="3.90.1640.30">
    <property type="match status" value="1"/>
</dbReference>
<dbReference type="OrthoDB" id="36101at2157"/>
<dbReference type="EMBL" id="FOIS01000004">
    <property type="protein sequence ID" value="SEW25392.1"/>
    <property type="molecule type" value="Genomic_DNA"/>
</dbReference>
<feature type="domain" description="DHHA1" evidence="2">
    <location>
        <begin position="393"/>
        <end position="507"/>
    </location>
</feature>
<dbReference type="PANTHER" id="PTHR30255:SF3">
    <property type="entry name" value="SINGLE-STRANDED-DNA-SPECIFIC EXONUCLEASE RECJ"/>
    <property type="match status" value="1"/>
</dbReference>
<dbReference type="InterPro" id="IPR003156">
    <property type="entry name" value="DHHA1_dom"/>
</dbReference>
<sequence length="511" mass="54040">MTGPVPELEDRAVTCAERLCEADRVLLTSHIDADGLTSAAIAAQALERASIPFETVFKKQLDDQAIADIAATDYDTVLFTDFGSGQLDIIGAHEDAGDFTPVIADHHQPADRETEYHLNPLLFGINGASELSGAGASYVLARALAEVSDNEPDPSVAADGGTVTASGTANARADNRDLAALAVVGAVGDMQASGGELHGANAKIVAEGVDAGVLETGKDLALYGKQTRPLPKLLEYATDVHIPGISNDENGALRFLDGLDLELKRDGEWRRWSGLTNEEKQTVASALVRRAVSSGVPAKKIEGLVSTAYVLPEEPAGTELRDASEFSTLLNATARYERADVGLGVCLGDRDGALERARKLLRNHRRNLSEGIDLVTREGVTHEDNVQWFHAGDRIRETIVGIVAGMAMGNEGISRSKPIIAFAEKRAERESATANRSDDVPAADEEIKVSARGTHSLVRKGLDLSAVMGQASRAVDGDGGGHDVAAGATIPKGNEDEFIERADEIVGDQLS</sequence>
<keyword evidence="5" id="KW-1185">Reference proteome</keyword>
<evidence type="ECO:0000259" key="2">
    <source>
        <dbReference type="Pfam" id="PF02272"/>
    </source>
</evidence>
<feature type="domain" description="DHH-CID" evidence="3">
    <location>
        <begin position="222"/>
        <end position="305"/>
    </location>
</feature>
<dbReference type="GO" id="GO:0003676">
    <property type="term" value="F:nucleic acid binding"/>
    <property type="evidence" value="ECO:0007669"/>
    <property type="project" value="InterPro"/>
</dbReference>
<dbReference type="GO" id="GO:0004527">
    <property type="term" value="F:exonuclease activity"/>
    <property type="evidence" value="ECO:0007669"/>
    <property type="project" value="UniProtKB-KW"/>
</dbReference>
<dbReference type="eggNOG" id="arCOG00427">
    <property type="taxonomic scope" value="Archaea"/>
</dbReference>
<name>A0A1I0QFK6_9EURY</name>
<gene>
    <name evidence="4" type="ORF">SAMN05216285_3449</name>
</gene>
<dbReference type="PANTHER" id="PTHR30255">
    <property type="entry name" value="SINGLE-STRANDED-DNA-SPECIFIC EXONUCLEASE RECJ"/>
    <property type="match status" value="1"/>
</dbReference>
<dbReference type="STRING" id="1202768.SAMN05216285_3449"/>
<proteinExistence type="predicted"/>
<evidence type="ECO:0000313" key="4">
    <source>
        <dbReference type="EMBL" id="SEW25392.1"/>
    </source>
</evidence>
<evidence type="ECO:0000259" key="3">
    <source>
        <dbReference type="Pfam" id="PF21763"/>
    </source>
</evidence>
<evidence type="ECO:0000259" key="1">
    <source>
        <dbReference type="Pfam" id="PF01368"/>
    </source>
</evidence>
<protein>
    <submittedName>
        <fullName evidence="4">RecJ-like exonuclease</fullName>
    </submittedName>
</protein>
<organism evidence="4 5">
    <name type="scientific">Natrinema salifodinae</name>
    <dbReference type="NCBI Taxonomy" id="1202768"/>
    <lineage>
        <taxon>Archaea</taxon>
        <taxon>Methanobacteriati</taxon>
        <taxon>Methanobacteriota</taxon>
        <taxon>Stenosarchaea group</taxon>
        <taxon>Halobacteria</taxon>
        <taxon>Halobacteriales</taxon>
        <taxon>Natrialbaceae</taxon>
        <taxon>Natrinema</taxon>
    </lineage>
</organism>
<dbReference type="Pfam" id="PF01368">
    <property type="entry name" value="DHH"/>
    <property type="match status" value="1"/>
</dbReference>
<dbReference type="AlphaFoldDB" id="A0A1I0QFK6"/>
<keyword evidence="4" id="KW-0269">Exonuclease</keyword>
<dbReference type="InterPro" id="IPR048515">
    <property type="entry name" value="DHH_CID"/>
</dbReference>
<dbReference type="RefSeq" id="WP_049990730.1">
    <property type="nucleotide sequence ID" value="NZ_FOIS01000004.1"/>
</dbReference>
<accession>A0A1I0QFK6</accession>
<reference evidence="5" key="1">
    <citation type="submission" date="2016-10" db="EMBL/GenBank/DDBJ databases">
        <authorList>
            <person name="Varghese N."/>
        </authorList>
    </citation>
    <scope>NUCLEOTIDE SEQUENCE [LARGE SCALE GENOMIC DNA]</scope>
    <source>
        <strain evidence="5">CGMCC 1.12284</strain>
    </source>
</reference>
<dbReference type="SUPFAM" id="SSF64182">
    <property type="entry name" value="DHH phosphoesterases"/>
    <property type="match status" value="1"/>
</dbReference>
<dbReference type="InterPro" id="IPR051673">
    <property type="entry name" value="SSDNA_exonuclease_RecJ"/>
</dbReference>